<dbReference type="EMBL" id="CAJNXB010005634">
    <property type="protein sequence ID" value="CAF3432810.1"/>
    <property type="molecule type" value="Genomic_DNA"/>
</dbReference>
<evidence type="ECO:0000313" key="3">
    <source>
        <dbReference type="EMBL" id="CAF3378000.1"/>
    </source>
</evidence>
<dbReference type="InterPro" id="IPR023198">
    <property type="entry name" value="PGP-like_dom2"/>
</dbReference>
<evidence type="ECO:0000256" key="2">
    <source>
        <dbReference type="SAM" id="Phobius"/>
    </source>
</evidence>
<evidence type="ECO:0000313" key="5">
    <source>
        <dbReference type="Proteomes" id="UP000663872"/>
    </source>
</evidence>
<keyword evidence="2" id="KW-0472">Membrane</keyword>
<dbReference type="OrthoDB" id="10018826at2759"/>
<dbReference type="GO" id="GO:0016787">
    <property type="term" value="F:hydrolase activity"/>
    <property type="evidence" value="ECO:0007669"/>
    <property type="project" value="UniProtKB-KW"/>
</dbReference>
<dbReference type="Gene3D" id="3.40.50.1000">
    <property type="entry name" value="HAD superfamily/HAD-like"/>
    <property type="match status" value="1"/>
</dbReference>
<dbReference type="InterPro" id="IPR023214">
    <property type="entry name" value="HAD_sf"/>
</dbReference>
<gene>
    <name evidence="3" type="ORF">GRG538_LOCUS7930</name>
    <name evidence="4" type="ORF">TIS948_LOCUS30484</name>
</gene>
<dbReference type="InterPro" id="IPR036412">
    <property type="entry name" value="HAD-like_sf"/>
</dbReference>
<sequence length="306" mass="33880">MNNYIYIDLKNGESYLEKKSNKTTWKFRLFDVFAVIIILFICTLIIKRSALYMKARASTAELINSSASTSCSSLNVSTVRLITFDLFGALMLTESSMNSNIASLLPSLSLYDVQNFTKDWLNAYASFFGKSFPPALTHQPFQWVIRSSLIKILDSFKLSKVVPEDSITFNALVSAWGKLQPRNATQEVLTRLSKKYQLGVLSNGDAQTLQSALRVFSASINISFILSSDYPVNCFKSCSAMYAQALAAVDGDMTKVLHVAGSAYDTHGALIFGIFSGALDKSAMRTKPKPCFAFDNIVQLLAFFDV</sequence>
<dbReference type="AlphaFoldDB" id="A0A817Y792"/>
<dbReference type="Gene3D" id="1.10.150.240">
    <property type="entry name" value="Putative phosphatase, domain 2"/>
    <property type="match status" value="1"/>
</dbReference>
<dbReference type="Proteomes" id="UP000663872">
    <property type="component" value="Unassembled WGS sequence"/>
</dbReference>
<dbReference type="Proteomes" id="UP000663825">
    <property type="component" value="Unassembled WGS sequence"/>
</dbReference>
<dbReference type="SUPFAM" id="SSF56784">
    <property type="entry name" value="HAD-like"/>
    <property type="match status" value="1"/>
</dbReference>
<proteinExistence type="predicted"/>
<evidence type="ECO:0000256" key="1">
    <source>
        <dbReference type="ARBA" id="ARBA00022801"/>
    </source>
</evidence>
<feature type="transmembrane region" description="Helical" evidence="2">
    <location>
        <begin position="27"/>
        <end position="46"/>
    </location>
</feature>
<organism evidence="3 5">
    <name type="scientific">Rotaria socialis</name>
    <dbReference type="NCBI Taxonomy" id="392032"/>
    <lineage>
        <taxon>Eukaryota</taxon>
        <taxon>Metazoa</taxon>
        <taxon>Spiralia</taxon>
        <taxon>Gnathifera</taxon>
        <taxon>Rotifera</taxon>
        <taxon>Eurotatoria</taxon>
        <taxon>Bdelloidea</taxon>
        <taxon>Philodinida</taxon>
        <taxon>Philodinidae</taxon>
        <taxon>Rotaria</taxon>
    </lineage>
</organism>
<keyword evidence="2" id="KW-1133">Transmembrane helix</keyword>
<evidence type="ECO:0000313" key="4">
    <source>
        <dbReference type="EMBL" id="CAF3432810.1"/>
    </source>
</evidence>
<protein>
    <submittedName>
        <fullName evidence="3">Uncharacterized protein</fullName>
    </submittedName>
</protein>
<dbReference type="PANTHER" id="PTHR43316:SF3">
    <property type="entry name" value="HALOACID DEHALOGENASE, TYPE II (AFU_ORTHOLOGUE AFUA_2G07750)-RELATED"/>
    <property type="match status" value="1"/>
</dbReference>
<reference evidence="3" key="1">
    <citation type="submission" date="2021-02" db="EMBL/GenBank/DDBJ databases">
        <authorList>
            <person name="Nowell W R."/>
        </authorList>
    </citation>
    <scope>NUCLEOTIDE SEQUENCE</scope>
</reference>
<dbReference type="InterPro" id="IPR051540">
    <property type="entry name" value="S-2-haloacid_dehalogenase"/>
</dbReference>
<keyword evidence="1" id="KW-0378">Hydrolase</keyword>
<name>A0A817Y792_9BILA</name>
<dbReference type="EMBL" id="CAJNYT010000855">
    <property type="protein sequence ID" value="CAF3378000.1"/>
    <property type="molecule type" value="Genomic_DNA"/>
</dbReference>
<comment type="caution">
    <text evidence="3">The sequence shown here is derived from an EMBL/GenBank/DDBJ whole genome shotgun (WGS) entry which is preliminary data.</text>
</comment>
<keyword evidence="2" id="KW-0812">Transmembrane</keyword>
<dbReference type="PANTHER" id="PTHR43316">
    <property type="entry name" value="HYDROLASE, HALOACID DELAHOGENASE-RELATED"/>
    <property type="match status" value="1"/>
</dbReference>
<accession>A0A817Y792</accession>